<dbReference type="AlphaFoldDB" id="A0A6H5G2A2"/>
<reference evidence="1 2" key="1">
    <citation type="submission" date="2020-02" db="EMBL/GenBank/DDBJ databases">
        <authorList>
            <person name="Ferguson B K."/>
        </authorList>
    </citation>
    <scope>NUCLEOTIDE SEQUENCE [LARGE SCALE GENOMIC DNA]</scope>
</reference>
<gene>
    <name evidence="1" type="ORF">NTEN_LOCUS3093</name>
</gene>
<organism evidence="1 2">
    <name type="scientific">Nesidiocoris tenuis</name>
    <dbReference type="NCBI Taxonomy" id="355587"/>
    <lineage>
        <taxon>Eukaryota</taxon>
        <taxon>Metazoa</taxon>
        <taxon>Ecdysozoa</taxon>
        <taxon>Arthropoda</taxon>
        <taxon>Hexapoda</taxon>
        <taxon>Insecta</taxon>
        <taxon>Pterygota</taxon>
        <taxon>Neoptera</taxon>
        <taxon>Paraneoptera</taxon>
        <taxon>Hemiptera</taxon>
        <taxon>Heteroptera</taxon>
        <taxon>Panheteroptera</taxon>
        <taxon>Cimicomorpha</taxon>
        <taxon>Miridae</taxon>
        <taxon>Dicyphina</taxon>
        <taxon>Nesidiocoris</taxon>
    </lineage>
</organism>
<dbReference type="EMBL" id="CADCXU010004685">
    <property type="protein sequence ID" value="CAA9996606.1"/>
    <property type="molecule type" value="Genomic_DNA"/>
</dbReference>
<sequence>MPRLEAFSHREEIPLLRGKSGPEGKEKEEKKLVKLVIVYPLLWGRIKIRRNFTGTWAIFVKSSSSNAPTTLMMKPVLRRCNHNLMPVRMFAKKERSVASRSDPSFHSVLIQVRHPPALRDTRLVQNPCEFRGPVRYGKPDRGQSGIFEQAIAASELKTEGSSRGAVIGCDGEKWLPTIRQWLKI</sequence>
<dbReference type="Proteomes" id="UP000479000">
    <property type="component" value="Unassembled WGS sequence"/>
</dbReference>
<name>A0A6H5G2A2_9HEMI</name>
<evidence type="ECO:0000313" key="2">
    <source>
        <dbReference type="Proteomes" id="UP000479000"/>
    </source>
</evidence>
<evidence type="ECO:0000313" key="1">
    <source>
        <dbReference type="EMBL" id="CAA9996606.1"/>
    </source>
</evidence>
<proteinExistence type="predicted"/>
<accession>A0A6H5G2A2</accession>
<protein>
    <submittedName>
        <fullName evidence="1">Uncharacterized protein</fullName>
    </submittedName>
</protein>
<keyword evidence="2" id="KW-1185">Reference proteome</keyword>